<dbReference type="Gramene" id="ORGLA01G0190200.1">
    <property type="protein sequence ID" value="ORGLA01G0190200.1"/>
    <property type="gene ID" value="ORGLA01G0190200"/>
</dbReference>
<dbReference type="EnsemblPlants" id="ORGLA01G0190200.1">
    <property type="protein sequence ID" value="ORGLA01G0190200.1"/>
    <property type="gene ID" value="ORGLA01G0190200"/>
</dbReference>
<feature type="region of interest" description="Disordered" evidence="1">
    <location>
        <begin position="1"/>
        <end position="54"/>
    </location>
</feature>
<sequence length="139" mass="14942">MAEPAAGDAVARSRTASQVAAGIAQGERQKYKLPPTPSHELSRSTEYSPGPENQTLLTLNWAPVDGEQWQAWLGGRGECGERPGGYGKARRCGGRPQGQNLGAEEMASGECENGLLLCYCLLRLSPIFRLLPVLLPPPR</sequence>
<protein>
    <submittedName>
        <fullName evidence="2">Uncharacterized protein</fullName>
    </submittedName>
</protein>
<reference evidence="2" key="1">
    <citation type="submission" date="2015-06" db="UniProtKB">
        <authorList>
            <consortium name="EnsemblPlants"/>
        </authorList>
    </citation>
    <scope>IDENTIFICATION</scope>
</reference>
<organism evidence="2 3">
    <name type="scientific">Oryza glaberrima</name>
    <name type="common">African rice</name>
    <dbReference type="NCBI Taxonomy" id="4538"/>
    <lineage>
        <taxon>Eukaryota</taxon>
        <taxon>Viridiplantae</taxon>
        <taxon>Streptophyta</taxon>
        <taxon>Embryophyta</taxon>
        <taxon>Tracheophyta</taxon>
        <taxon>Spermatophyta</taxon>
        <taxon>Magnoliopsida</taxon>
        <taxon>Liliopsida</taxon>
        <taxon>Poales</taxon>
        <taxon>Poaceae</taxon>
        <taxon>BOP clade</taxon>
        <taxon>Oryzoideae</taxon>
        <taxon>Oryzeae</taxon>
        <taxon>Oryzinae</taxon>
        <taxon>Oryza</taxon>
    </lineage>
</organism>
<evidence type="ECO:0000313" key="2">
    <source>
        <dbReference type="EnsemblPlants" id="ORGLA01G0190200.1"/>
    </source>
</evidence>
<dbReference type="Proteomes" id="UP000007306">
    <property type="component" value="Chromosome 1"/>
</dbReference>
<dbReference type="HOGENOM" id="CLU_1848241_0_0_1"/>
<proteinExistence type="predicted"/>
<keyword evidence="3" id="KW-1185">Reference proteome</keyword>
<dbReference type="AlphaFoldDB" id="I1NPW2"/>
<name>I1NPW2_ORYGL</name>
<accession>I1NPW2</accession>
<feature type="compositionally biased region" description="Polar residues" evidence="1">
    <location>
        <begin position="44"/>
        <end position="54"/>
    </location>
</feature>
<evidence type="ECO:0000256" key="1">
    <source>
        <dbReference type="SAM" id="MobiDB-lite"/>
    </source>
</evidence>
<evidence type="ECO:0000313" key="3">
    <source>
        <dbReference type="Proteomes" id="UP000007306"/>
    </source>
</evidence>
<reference evidence="2 3" key="2">
    <citation type="submission" date="2018-04" db="EMBL/GenBank/DDBJ databases">
        <title>OglaRS2 (Oryza glaberrima Reference Sequence Version 2).</title>
        <authorList>
            <person name="Zhang J."/>
            <person name="Kudrna D."/>
            <person name="Lee S."/>
            <person name="Talag J."/>
            <person name="Rajasekar S."/>
            <person name="Wing R.A."/>
        </authorList>
    </citation>
    <scope>NUCLEOTIDE SEQUENCE [LARGE SCALE GENOMIC DNA]</scope>
    <source>
        <strain evidence="2 3">cv. IRGC 96717</strain>
    </source>
</reference>